<proteinExistence type="predicted"/>
<organism evidence="2 3">
    <name type="scientific">Enterobacillus tribolii</name>
    <dbReference type="NCBI Taxonomy" id="1487935"/>
    <lineage>
        <taxon>Bacteria</taxon>
        <taxon>Pseudomonadati</taxon>
        <taxon>Pseudomonadota</taxon>
        <taxon>Gammaproteobacteria</taxon>
        <taxon>Enterobacterales</taxon>
        <taxon>Hafniaceae</taxon>
        <taxon>Enterobacillus</taxon>
    </lineage>
</organism>
<dbReference type="Proteomes" id="UP000254848">
    <property type="component" value="Unassembled WGS sequence"/>
</dbReference>
<keyword evidence="3" id="KW-1185">Reference proteome</keyword>
<accession>A0A370R2E8</accession>
<evidence type="ECO:0000313" key="3">
    <source>
        <dbReference type="Proteomes" id="UP000254848"/>
    </source>
</evidence>
<dbReference type="OrthoDB" id="108890at2"/>
<dbReference type="PANTHER" id="PTHR36151">
    <property type="entry name" value="BLR2777 PROTEIN"/>
    <property type="match status" value="1"/>
</dbReference>
<feature type="domain" description="ER-bound oxygenase mpaB/mpaB'/Rubber oxygenase catalytic" evidence="1">
    <location>
        <begin position="42"/>
        <end position="272"/>
    </location>
</feature>
<dbReference type="AlphaFoldDB" id="A0A370R2E8"/>
<comment type="caution">
    <text evidence="2">The sequence shown here is derived from an EMBL/GenBank/DDBJ whole genome shotgun (WGS) entry which is preliminary data.</text>
</comment>
<dbReference type="PANTHER" id="PTHR36151:SF3">
    <property type="entry name" value="ER-BOUND OXYGENASE MPAB_MPAB'_RUBBER OXYGENASE CATALYTIC DOMAIN-CONTAINING PROTEIN"/>
    <property type="match status" value="1"/>
</dbReference>
<sequence>MEWFRKAVEQGVFSISGIALGEFDLEQPPGDPGLYGPESLVWQVHGDFTTMLCGGISSLLLQMLHPLALAGVWDHSRFREDMLGRLRRTSQFIAVTTFGNTADANYLIEKVKRIHSAVTGHDARGAPYAASDPTLLTWVHVSEVSQFLAAYLRYRNPDFSETEQDEYYRQAARVATALGATDVPCSVREVKEYLAQIQPELRFDERTREVAGILLHASPPRRAAWPVARTLMYAGVDLLPPWAQKMGNLTLSPWQRVSAQTGVRLTGTLLRWAVRNNAYHRACRRVGKTV</sequence>
<evidence type="ECO:0000313" key="2">
    <source>
        <dbReference type="EMBL" id="RDK96593.1"/>
    </source>
</evidence>
<reference evidence="2 3" key="1">
    <citation type="submission" date="2018-07" db="EMBL/GenBank/DDBJ databases">
        <title>Genomic Encyclopedia of Type Strains, Phase IV (KMG-IV): sequencing the most valuable type-strain genomes for metagenomic binning, comparative biology and taxonomic classification.</title>
        <authorList>
            <person name="Goeker M."/>
        </authorList>
    </citation>
    <scope>NUCLEOTIDE SEQUENCE [LARGE SCALE GENOMIC DNA]</scope>
    <source>
        <strain evidence="2 3">DSM 103736</strain>
    </source>
</reference>
<name>A0A370R2E8_9GAMM</name>
<dbReference type="InterPro" id="IPR018713">
    <property type="entry name" value="MPAB/Lcp_cat_dom"/>
</dbReference>
<dbReference type="Pfam" id="PF09995">
    <property type="entry name" value="MPAB_Lcp_cat"/>
    <property type="match status" value="1"/>
</dbReference>
<protein>
    <submittedName>
        <fullName evidence="2">Uncharacterized protein (DUF2236 family)</fullName>
    </submittedName>
</protein>
<dbReference type="RefSeq" id="WP_115456384.1">
    <property type="nucleotide sequence ID" value="NZ_QRAP01000001.1"/>
</dbReference>
<evidence type="ECO:0000259" key="1">
    <source>
        <dbReference type="Pfam" id="PF09995"/>
    </source>
</evidence>
<dbReference type="EMBL" id="QRAP01000001">
    <property type="protein sequence ID" value="RDK96593.1"/>
    <property type="molecule type" value="Genomic_DNA"/>
</dbReference>
<gene>
    <name evidence="2" type="ORF">C8D90_10121</name>
</gene>
<dbReference type="GO" id="GO:0016491">
    <property type="term" value="F:oxidoreductase activity"/>
    <property type="evidence" value="ECO:0007669"/>
    <property type="project" value="InterPro"/>
</dbReference>